<dbReference type="InterPro" id="IPR000073">
    <property type="entry name" value="AB_hydrolase_1"/>
</dbReference>
<gene>
    <name evidence="3" type="ORF">AVDCRST_MAG34-353</name>
</gene>
<dbReference type="SUPFAM" id="SSF53474">
    <property type="entry name" value="alpha/beta-Hydrolases"/>
    <property type="match status" value="1"/>
</dbReference>
<protein>
    <submittedName>
        <fullName evidence="3">Esterase</fullName>
    </submittedName>
</protein>
<dbReference type="Pfam" id="PF12697">
    <property type="entry name" value="Abhydrolase_6"/>
    <property type="match status" value="1"/>
</dbReference>
<dbReference type="AlphaFoldDB" id="A0A6J4L8V2"/>
<evidence type="ECO:0000313" key="3">
    <source>
        <dbReference type="EMBL" id="CAA9325744.1"/>
    </source>
</evidence>
<evidence type="ECO:0000259" key="2">
    <source>
        <dbReference type="Pfam" id="PF12697"/>
    </source>
</evidence>
<sequence length="242" mass="25148">MESTPIVLVPGYWLGAWAWDEVVAALRADGHDVTAVTLPGLESADADRSGLTSSDHVDAICSAVESAGASVGASVVLAVHSGAGVPGYAVTDRIPERIAAAVYVDTAPGIGSSDPSDDAVELPFPGWEQLSADGENLDGLTDDVKEMVAGRAVPQPSGPTRAGDPLTNDARLDVPSTVICTSFTSEQFQEAAKEGYAWMAGLPELRDVTYVDLPTSHWPMWSRPGDLAAIIGDVAKRHAPSA</sequence>
<name>A0A6J4L8V2_9ACTN</name>
<dbReference type="PANTHER" id="PTHR37017">
    <property type="entry name" value="AB HYDROLASE-1 DOMAIN-CONTAINING PROTEIN-RELATED"/>
    <property type="match status" value="1"/>
</dbReference>
<dbReference type="InterPro" id="IPR052897">
    <property type="entry name" value="Sec-Metab_Biosynth_Hydrolase"/>
</dbReference>
<evidence type="ECO:0000256" key="1">
    <source>
        <dbReference type="SAM" id="MobiDB-lite"/>
    </source>
</evidence>
<reference evidence="3" key="1">
    <citation type="submission" date="2020-02" db="EMBL/GenBank/DDBJ databases">
        <authorList>
            <person name="Meier V. D."/>
        </authorList>
    </citation>
    <scope>NUCLEOTIDE SEQUENCE</scope>
    <source>
        <strain evidence="3">AVDCRST_MAG34</strain>
    </source>
</reference>
<dbReference type="PANTHER" id="PTHR37017:SF11">
    <property type="entry name" value="ESTERASE_LIPASE_THIOESTERASE DOMAIN-CONTAINING PROTEIN"/>
    <property type="match status" value="1"/>
</dbReference>
<proteinExistence type="predicted"/>
<feature type="region of interest" description="Disordered" evidence="1">
    <location>
        <begin position="150"/>
        <end position="170"/>
    </location>
</feature>
<feature type="domain" description="AB hydrolase-1" evidence="2">
    <location>
        <begin position="6"/>
        <end position="229"/>
    </location>
</feature>
<dbReference type="GO" id="GO:0003824">
    <property type="term" value="F:catalytic activity"/>
    <property type="evidence" value="ECO:0007669"/>
    <property type="project" value="UniProtKB-ARBA"/>
</dbReference>
<dbReference type="InterPro" id="IPR029058">
    <property type="entry name" value="AB_hydrolase_fold"/>
</dbReference>
<accession>A0A6J4L8V2</accession>
<dbReference type="EMBL" id="CADCUI010000002">
    <property type="protein sequence ID" value="CAA9325744.1"/>
    <property type="molecule type" value="Genomic_DNA"/>
</dbReference>
<organism evidence="3">
    <name type="scientific">uncultured Nocardioidaceae bacterium</name>
    <dbReference type="NCBI Taxonomy" id="253824"/>
    <lineage>
        <taxon>Bacteria</taxon>
        <taxon>Bacillati</taxon>
        <taxon>Actinomycetota</taxon>
        <taxon>Actinomycetes</taxon>
        <taxon>Propionibacteriales</taxon>
        <taxon>Nocardioidaceae</taxon>
        <taxon>environmental samples</taxon>
    </lineage>
</organism>
<dbReference type="Gene3D" id="3.40.50.1820">
    <property type="entry name" value="alpha/beta hydrolase"/>
    <property type="match status" value="1"/>
</dbReference>